<evidence type="ECO:0008006" key="5">
    <source>
        <dbReference type="Google" id="ProtNLM"/>
    </source>
</evidence>
<name>A0ABP9WGI9_9MICO</name>
<evidence type="ECO:0000313" key="3">
    <source>
        <dbReference type="EMBL" id="GAA5518885.1"/>
    </source>
</evidence>
<dbReference type="EMBL" id="BAABRR010000006">
    <property type="protein sequence ID" value="GAA5518885.1"/>
    <property type="molecule type" value="Genomic_DNA"/>
</dbReference>
<gene>
    <name evidence="3" type="ORF">Lsed01_01319</name>
</gene>
<evidence type="ECO:0000313" key="4">
    <source>
        <dbReference type="Proteomes" id="UP001426770"/>
    </source>
</evidence>
<evidence type="ECO:0000256" key="2">
    <source>
        <dbReference type="SAM" id="Phobius"/>
    </source>
</evidence>
<feature type="compositionally biased region" description="Basic and acidic residues" evidence="1">
    <location>
        <begin position="378"/>
        <end position="391"/>
    </location>
</feature>
<feature type="transmembrane region" description="Helical" evidence="2">
    <location>
        <begin position="345"/>
        <end position="366"/>
    </location>
</feature>
<feature type="transmembrane region" description="Helical" evidence="2">
    <location>
        <begin position="136"/>
        <end position="156"/>
    </location>
</feature>
<dbReference type="Pfam" id="PF19877">
    <property type="entry name" value="DUF6350"/>
    <property type="match status" value="1"/>
</dbReference>
<feature type="region of interest" description="Disordered" evidence="1">
    <location>
        <begin position="378"/>
        <end position="413"/>
    </location>
</feature>
<comment type="caution">
    <text evidence="3">The sequence shown here is derived from an EMBL/GenBank/DDBJ whole genome shotgun (WGS) entry which is preliminary data.</text>
</comment>
<keyword evidence="2" id="KW-0812">Transmembrane</keyword>
<protein>
    <recommendedName>
        <fullName evidence="5">Integral membrane protein</fullName>
    </recommendedName>
</protein>
<keyword evidence="4" id="KW-1185">Reference proteome</keyword>
<organism evidence="3 4">
    <name type="scientific">Demequina sediminis</name>
    <dbReference type="NCBI Taxonomy" id="1930058"/>
    <lineage>
        <taxon>Bacteria</taxon>
        <taxon>Bacillati</taxon>
        <taxon>Actinomycetota</taxon>
        <taxon>Actinomycetes</taxon>
        <taxon>Micrococcales</taxon>
        <taxon>Demequinaceae</taxon>
        <taxon>Demequina</taxon>
    </lineage>
</organism>
<evidence type="ECO:0000256" key="1">
    <source>
        <dbReference type="SAM" id="MobiDB-lite"/>
    </source>
</evidence>
<feature type="transmembrane region" description="Helical" evidence="2">
    <location>
        <begin position="104"/>
        <end position="124"/>
    </location>
</feature>
<keyword evidence="2" id="KW-0472">Membrane</keyword>
<keyword evidence="2" id="KW-1133">Transmembrane helix</keyword>
<dbReference type="RefSeq" id="WP_286215101.1">
    <property type="nucleotide sequence ID" value="NZ_AP027736.1"/>
</dbReference>
<feature type="transmembrane region" description="Helical" evidence="2">
    <location>
        <begin position="278"/>
        <end position="298"/>
    </location>
</feature>
<feature type="transmembrane region" description="Helical" evidence="2">
    <location>
        <begin position="73"/>
        <end position="92"/>
    </location>
</feature>
<dbReference type="InterPro" id="IPR045931">
    <property type="entry name" value="DUF6350"/>
</dbReference>
<reference evidence="3 4" key="1">
    <citation type="submission" date="2024-02" db="EMBL/GenBank/DDBJ databases">
        <title>Lysinimicrobium sediminis NBRC 112286.</title>
        <authorList>
            <person name="Ichikawa N."/>
            <person name="Katano-Makiyama Y."/>
            <person name="Hidaka K."/>
        </authorList>
    </citation>
    <scope>NUCLEOTIDE SEQUENCE [LARGE SCALE GENOMIC DNA]</scope>
    <source>
        <strain evidence="3 4">NBRC 112286</strain>
    </source>
</reference>
<feature type="transmembrane region" description="Helical" evidence="2">
    <location>
        <begin position="12"/>
        <end position="35"/>
    </location>
</feature>
<feature type="transmembrane region" description="Helical" evidence="2">
    <location>
        <begin position="310"/>
        <end position="333"/>
    </location>
</feature>
<accession>A0ABP9WGI9</accession>
<feature type="transmembrane region" description="Helical" evidence="2">
    <location>
        <begin position="176"/>
        <end position="198"/>
    </location>
</feature>
<dbReference type="Proteomes" id="UP001426770">
    <property type="component" value="Unassembled WGS sequence"/>
</dbReference>
<sequence length="413" mass="40910">MREALPGWAGGVLTGLQGVLLSYLVVLAPALAAVAGAPSLDGSAAVDWSGAATVATRLWLLGHGVPVPAGDGVVSLVPLGMVLLSGAILASVARRFAVKTWTSWGLAVAAFAGGAGVIAGLATAATDSTTASVLRATTVGALIAAPAVAIGIWRAYGARLEMLDRIPATIRAGLRLGLATLALVLLLAAAAGTAWAVLGMDRVASTATGLAMDPLGAGALALGEVLYVPTLACWMVAWVIGPGFVVGTGSLYAPDTLTEAALPQLPLLGALPSGSGGWWVWAPAVVAALSALAFALLHRRVGRGWAGARAAGTAVAVVAAGLAVLTMVSRGSIGPGALAVAGAEVVPVTIVGTALVAGGYAAVWGAREGWRWLRSRGNDAGRTEDAGRAGEDAVGQGEVSAGGVRPQRSSRLM</sequence>
<proteinExistence type="predicted"/>
<feature type="transmembrane region" description="Helical" evidence="2">
    <location>
        <begin position="235"/>
        <end position="253"/>
    </location>
</feature>
<feature type="transmembrane region" description="Helical" evidence="2">
    <location>
        <begin position="210"/>
        <end position="228"/>
    </location>
</feature>